<feature type="compositionally biased region" description="Acidic residues" evidence="1">
    <location>
        <begin position="398"/>
        <end position="414"/>
    </location>
</feature>
<dbReference type="GO" id="GO:0030695">
    <property type="term" value="F:GTPase regulator activity"/>
    <property type="evidence" value="ECO:0007669"/>
    <property type="project" value="TreeGrafter"/>
</dbReference>
<evidence type="ECO:0000313" key="3">
    <source>
        <dbReference type="Proteomes" id="UP001321760"/>
    </source>
</evidence>
<reference evidence="2" key="1">
    <citation type="journal article" date="2023" name="Mol. Phylogenet. Evol.">
        <title>Genome-scale phylogeny and comparative genomics of the fungal order Sordariales.</title>
        <authorList>
            <person name="Hensen N."/>
            <person name="Bonometti L."/>
            <person name="Westerberg I."/>
            <person name="Brannstrom I.O."/>
            <person name="Guillou S."/>
            <person name="Cros-Aarteil S."/>
            <person name="Calhoun S."/>
            <person name="Haridas S."/>
            <person name="Kuo A."/>
            <person name="Mondo S."/>
            <person name="Pangilinan J."/>
            <person name="Riley R."/>
            <person name="LaButti K."/>
            <person name="Andreopoulos B."/>
            <person name="Lipzen A."/>
            <person name="Chen C."/>
            <person name="Yan M."/>
            <person name="Daum C."/>
            <person name="Ng V."/>
            <person name="Clum A."/>
            <person name="Steindorff A."/>
            <person name="Ohm R.A."/>
            <person name="Martin F."/>
            <person name="Silar P."/>
            <person name="Natvig D.O."/>
            <person name="Lalanne C."/>
            <person name="Gautier V."/>
            <person name="Ament-Velasquez S.L."/>
            <person name="Kruys A."/>
            <person name="Hutchinson M.I."/>
            <person name="Powell A.J."/>
            <person name="Barry K."/>
            <person name="Miller A.N."/>
            <person name="Grigoriev I.V."/>
            <person name="Debuchy R."/>
            <person name="Gladieux P."/>
            <person name="Hiltunen Thoren M."/>
            <person name="Johannesson H."/>
        </authorList>
    </citation>
    <scope>NUCLEOTIDE SEQUENCE</scope>
    <source>
        <strain evidence="2">PSN243</strain>
    </source>
</reference>
<dbReference type="Proteomes" id="UP001321760">
    <property type="component" value="Unassembled WGS sequence"/>
</dbReference>
<evidence type="ECO:0000256" key="1">
    <source>
        <dbReference type="SAM" id="MobiDB-lite"/>
    </source>
</evidence>
<evidence type="ECO:0000313" key="2">
    <source>
        <dbReference type="EMBL" id="KAK4454113.1"/>
    </source>
</evidence>
<feature type="region of interest" description="Disordered" evidence="1">
    <location>
        <begin position="223"/>
        <end position="250"/>
    </location>
</feature>
<protein>
    <submittedName>
        <fullName evidence="2">Ran-specific GTPase-activating protein 30</fullName>
    </submittedName>
</protein>
<feature type="compositionally biased region" description="Low complexity" evidence="1">
    <location>
        <begin position="517"/>
        <end position="529"/>
    </location>
</feature>
<feature type="region of interest" description="Disordered" evidence="1">
    <location>
        <begin position="464"/>
        <end position="543"/>
    </location>
</feature>
<keyword evidence="3" id="KW-1185">Reference proteome</keyword>
<dbReference type="Pfam" id="PF05508">
    <property type="entry name" value="Ran-binding"/>
    <property type="match status" value="1"/>
</dbReference>
<dbReference type="GO" id="GO:0005737">
    <property type="term" value="C:cytoplasm"/>
    <property type="evidence" value="ECO:0007669"/>
    <property type="project" value="TreeGrafter"/>
</dbReference>
<proteinExistence type="predicted"/>
<organism evidence="2 3">
    <name type="scientific">Podospora aff. communis PSN243</name>
    <dbReference type="NCBI Taxonomy" id="3040156"/>
    <lineage>
        <taxon>Eukaryota</taxon>
        <taxon>Fungi</taxon>
        <taxon>Dikarya</taxon>
        <taxon>Ascomycota</taxon>
        <taxon>Pezizomycotina</taxon>
        <taxon>Sordariomycetes</taxon>
        <taxon>Sordariomycetidae</taxon>
        <taxon>Sordariales</taxon>
        <taxon>Podosporaceae</taxon>
        <taxon>Podospora</taxon>
    </lineage>
</organism>
<name>A0AAV9H0I9_9PEZI</name>
<dbReference type="EMBL" id="MU865918">
    <property type="protein sequence ID" value="KAK4454113.1"/>
    <property type="molecule type" value="Genomic_DNA"/>
</dbReference>
<feature type="compositionally biased region" description="Low complexity" evidence="1">
    <location>
        <begin position="227"/>
        <end position="245"/>
    </location>
</feature>
<dbReference type="InterPro" id="IPR008812">
    <property type="entry name" value="Ran_GTP-bd-rel"/>
</dbReference>
<feature type="compositionally biased region" description="Acidic residues" evidence="1">
    <location>
        <begin position="464"/>
        <end position="476"/>
    </location>
</feature>
<comment type="caution">
    <text evidence="2">The sequence shown here is derived from an EMBL/GenBank/DDBJ whole genome shotgun (WGS) entry which is preliminary data.</text>
</comment>
<gene>
    <name evidence="2" type="ORF">QBC34DRAFT_177664</name>
</gene>
<dbReference type="PANTHER" id="PTHR31010">
    <property type="entry name" value="RAN-SPECIFIC GTPASE-ACTIVATING PROTEIN 30-RELATED"/>
    <property type="match status" value="1"/>
</dbReference>
<reference evidence="2" key="2">
    <citation type="submission" date="2023-05" db="EMBL/GenBank/DDBJ databases">
        <authorList>
            <consortium name="Lawrence Berkeley National Laboratory"/>
            <person name="Steindorff A."/>
            <person name="Hensen N."/>
            <person name="Bonometti L."/>
            <person name="Westerberg I."/>
            <person name="Brannstrom I.O."/>
            <person name="Guillou S."/>
            <person name="Cros-Aarteil S."/>
            <person name="Calhoun S."/>
            <person name="Haridas S."/>
            <person name="Kuo A."/>
            <person name="Mondo S."/>
            <person name="Pangilinan J."/>
            <person name="Riley R."/>
            <person name="Labutti K."/>
            <person name="Andreopoulos B."/>
            <person name="Lipzen A."/>
            <person name="Chen C."/>
            <person name="Yanf M."/>
            <person name="Daum C."/>
            <person name="Ng V."/>
            <person name="Clum A."/>
            <person name="Ohm R."/>
            <person name="Martin F."/>
            <person name="Silar P."/>
            <person name="Natvig D."/>
            <person name="Lalanne C."/>
            <person name="Gautier V."/>
            <person name="Ament-Velasquez S.L."/>
            <person name="Kruys A."/>
            <person name="Hutchinson M.I."/>
            <person name="Powell A.J."/>
            <person name="Barry K."/>
            <person name="Miller A.N."/>
            <person name="Grigoriev I.V."/>
            <person name="Debuchy R."/>
            <person name="Gladieux P."/>
            <person name="Thoren M.H."/>
            <person name="Johannesson H."/>
        </authorList>
    </citation>
    <scope>NUCLEOTIDE SEQUENCE</scope>
    <source>
        <strain evidence="2">PSN243</strain>
    </source>
</reference>
<dbReference type="AlphaFoldDB" id="A0AAV9H0I9"/>
<dbReference type="PANTHER" id="PTHR31010:SF2">
    <property type="entry name" value="RAN-SPECIFIC GTPASE-ACTIVATING PROTEIN 30"/>
    <property type="match status" value="1"/>
</dbReference>
<feature type="compositionally biased region" description="Basic and acidic residues" evidence="1">
    <location>
        <begin position="501"/>
        <end position="512"/>
    </location>
</feature>
<feature type="region of interest" description="Disordered" evidence="1">
    <location>
        <begin position="392"/>
        <end position="418"/>
    </location>
</feature>
<sequence>MDALVDTVKQLGWKQAQHLLFTAAVKPTVEYTIKACSRLVKGVNDKAIYAELKTLQRALDGKVKIISPSIDLIEFKSGRGNVFLESALPLARALHRDIIRLGKRLDDAATAEDNLRLANKVAPDQRSLGAHRAELQLIIEEIKALLARIDRDVPSILLAITNSGEKMNSALSPGMSPSRMMQASWFLNWADVKFASSGQPVQIGPSFTLSLYMLFRGHAIPQKTKSSDSSAIPESSSEPAPNEEPYGLGEHDRKPIWQEVMHKARVRLCRTPVDWTFDPAQGYCPKGSSDTTAADDSSTSALAILGSPGQYSYHLEIIEDLDDGRAHDEDGLNAGPYDNMPLAGIRESIPIYQLAKIFYTDTGKLLNIKDTGDGDDSPLLLLKRDAGAKTPTRLREEWLDEPEGSESDVEDGQSDDQLSVDRQLRVESEAYEASVEQRAESRPSYLPKHVDPEWLAFEVFFEDEENEDSESDDGELSCDSSDGTPRKPASKPRPKLPNHRSSVDSDLLDHLRRVSLQPRPSRAASQPPAGDIVKNGTSVGEASTAKSPFGPVITSLSLLEMLIRLTSLQEFQQTPHLSIPDHILTFFLEETSTTGLQQGEAQWALRNEAKRRVGFDPYADTPSK</sequence>
<accession>A0AAV9H0I9</accession>
<feature type="compositionally biased region" description="Basic residues" evidence="1">
    <location>
        <begin position="488"/>
        <end position="498"/>
    </location>
</feature>
<dbReference type="GO" id="GO:0005634">
    <property type="term" value="C:nucleus"/>
    <property type="evidence" value="ECO:0007669"/>
    <property type="project" value="TreeGrafter"/>
</dbReference>